<dbReference type="EMBL" id="JACEIK010008296">
    <property type="protein sequence ID" value="MCE3051242.1"/>
    <property type="molecule type" value="Genomic_DNA"/>
</dbReference>
<accession>A0ABS8WP06</accession>
<comment type="caution">
    <text evidence="1">The sequence shown here is derived from an EMBL/GenBank/DDBJ whole genome shotgun (WGS) entry which is preliminary data.</text>
</comment>
<reference evidence="1 2" key="1">
    <citation type="journal article" date="2021" name="BMC Genomics">
        <title>Datura genome reveals duplications of psychoactive alkaloid biosynthetic genes and high mutation rate following tissue culture.</title>
        <authorList>
            <person name="Rajewski A."/>
            <person name="Carter-House D."/>
            <person name="Stajich J."/>
            <person name="Litt A."/>
        </authorList>
    </citation>
    <scope>NUCLEOTIDE SEQUENCE [LARGE SCALE GENOMIC DNA]</scope>
    <source>
        <strain evidence="1">AR-01</strain>
    </source>
</reference>
<dbReference type="Proteomes" id="UP000823775">
    <property type="component" value="Unassembled WGS sequence"/>
</dbReference>
<name>A0ABS8WP06_DATST</name>
<evidence type="ECO:0000313" key="2">
    <source>
        <dbReference type="Proteomes" id="UP000823775"/>
    </source>
</evidence>
<feature type="non-terminal residue" evidence="1">
    <location>
        <position position="1"/>
    </location>
</feature>
<protein>
    <submittedName>
        <fullName evidence="1">Uncharacterized protein</fullName>
    </submittedName>
</protein>
<sequence>REQRNVIRLNNHERVGWSHLATPKVSDEAIWDLPLIQSLNESLGDPSPAGDVIDTAVATLHDS</sequence>
<proteinExistence type="predicted"/>
<gene>
    <name evidence="1" type="ORF">HAX54_049175</name>
</gene>
<organism evidence="1 2">
    <name type="scientific">Datura stramonium</name>
    <name type="common">Jimsonweed</name>
    <name type="synonym">Common thornapple</name>
    <dbReference type="NCBI Taxonomy" id="4076"/>
    <lineage>
        <taxon>Eukaryota</taxon>
        <taxon>Viridiplantae</taxon>
        <taxon>Streptophyta</taxon>
        <taxon>Embryophyta</taxon>
        <taxon>Tracheophyta</taxon>
        <taxon>Spermatophyta</taxon>
        <taxon>Magnoliopsida</taxon>
        <taxon>eudicotyledons</taxon>
        <taxon>Gunneridae</taxon>
        <taxon>Pentapetalae</taxon>
        <taxon>asterids</taxon>
        <taxon>lamiids</taxon>
        <taxon>Solanales</taxon>
        <taxon>Solanaceae</taxon>
        <taxon>Solanoideae</taxon>
        <taxon>Datureae</taxon>
        <taxon>Datura</taxon>
    </lineage>
</organism>
<keyword evidence="2" id="KW-1185">Reference proteome</keyword>
<evidence type="ECO:0000313" key="1">
    <source>
        <dbReference type="EMBL" id="MCE3051242.1"/>
    </source>
</evidence>